<dbReference type="VEuPathDB" id="FungiDB:AMAG_08752"/>
<dbReference type="Proteomes" id="UP000054350">
    <property type="component" value="Unassembled WGS sequence"/>
</dbReference>
<reference evidence="2 3" key="1">
    <citation type="submission" date="2009-11" db="EMBL/GenBank/DDBJ databases">
        <title>Annotation of Allomyces macrogynus ATCC 38327.</title>
        <authorList>
            <consortium name="The Broad Institute Genome Sequencing Platform"/>
            <person name="Russ C."/>
            <person name="Cuomo C."/>
            <person name="Burger G."/>
            <person name="Gray M.W."/>
            <person name="Holland P.W.H."/>
            <person name="King N."/>
            <person name="Lang F.B.F."/>
            <person name="Roger A.J."/>
            <person name="Ruiz-Trillo I."/>
            <person name="Young S.K."/>
            <person name="Zeng Q."/>
            <person name="Gargeya S."/>
            <person name="Fitzgerald M."/>
            <person name="Haas B."/>
            <person name="Abouelleil A."/>
            <person name="Alvarado L."/>
            <person name="Arachchi H.M."/>
            <person name="Berlin A."/>
            <person name="Chapman S.B."/>
            <person name="Gearin G."/>
            <person name="Goldberg J."/>
            <person name="Griggs A."/>
            <person name="Gujja S."/>
            <person name="Hansen M."/>
            <person name="Heiman D."/>
            <person name="Howarth C."/>
            <person name="Larimer J."/>
            <person name="Lui A."/>
            <person name="MacDonald P.J.P."/>
            <person name="McCowen C."/>
            <person name="Montmayeur A."/>
            <person name="Murphy C."/>
            <person name="Neiman D."/>
            <person name="Pearson M."/>
            <person name="Priest M."/>
            <person name="Roberts A."/>
            <person name="Saif S."/>
            <person name="Shea T."/>
            <person name="Sisk P."/>
            <person name="Stolte C."/>
            <person name="Sykes S."/>
            <person name="Wortman J."/>
            <person name="Nusbaum C."/>
            <person name="Birren B."/>
        </authorList>
    </citation>
    <scope>NUCLEOTIDE SEQUENCE [LARGE SCALE GENOMIC DNA]</scope>
    <source>
        <strain evidence="2 3">ATCC 38327</strain>
    </source>
</reference>
<proteinExistence type="predicted"/>
<name>A0A0L0SMP1_ALLM3</name>
<accession>A0A0L0SMP1</accession>
<sequence length="192" mass="20664">MTLPFPALKDIEYYAESHSKQPGWFLASIAAPNLTCLTIHFLDESWTRAEVGVIARQLPKFPALHKLYLLGGVSEVGERPAANRAARRLVQPLLRGIPTSVVMLTVNFRFEKDVNDSDKVCIVAARTAPAPRPARAAPTRPAPPPPAPSHRALALAEGAATTVEQAGGLLGSLQKATAPLRRRACSLPGPRR</sequence>
<evidence type="ECO:0000256" key="1">
    <source>
        <dbReference type="SAM" id="MobiDB-lite"/>
    </source>
</evidence>
<dbReference type="EMBL" id="GG745342">
    <property type="protein sequence ID" value="KNE63650.1"/>
    <property type="molecule type" value="Genomic_DNA"/>
</dbReference>
<feature type="region of interest" description="Disordered" evidence="1">
    <location>
        <begin position="131"/>
        <end position="151"/>
    </location>
</feature>
<gene>
    <name evidence="2" type="ORF">AMAG_08752</name>
</gene>
<evidence type="ECO:0000313" key="2">
    <source>
        <dbReference type="EMBL" id="KNE63650.1"/>
    </source>
</evidence>
<dbReference type="AlphaFoldDB" id="A0A0L0SMP1"/>
<evidence type="ECO:0000313" key="3">
    <source>
        <dbReference type="Proteomes" id="UP000054350"/>
    </source>
</evidence>
<reference evidence="3" key="2">
    <citation type="submission" date="2009-11" db="EMBL/GenBank/DDBJ databases">
        <title>The Genome Sequence of Allomyces macrogynus strain ATCC 38327.</title>
        <authorList>
            <consortium name="The Broad Institute Genome Sequencing Platform"/>
            <person name="Russ C."/>
            <person name="Cuomo C."/>
            <person name="Shea T."/>
            <person name="Young S.K."/>
            <person name="Zeng Q."/>
            <person name="Koehrsen M."/>
            <person name="Haas B."/>
            <person name="Borodovsky M."/>
            <person name="Guigo R."/>
            <person name="Alvarado L."/>
            <person name="Berlin A."/>
            <person name="Borenstein D."/>
            <person name="Chen Z."/>
            <person name="Engels R."/>
            <person name="Freedman E."/>
            <person name="Gellesch M."/>
            <person name="Goldberg J."/>
            <person name="Griggs A."/>
            <person name="Gujja S."/>
            <person name="Heiman D."/>
            <person name="Hepburn T."/>
            <person name="Howarth C."/>
            <person name="Jen D."/>
            <person name="Larson L."/>
            <person name="Lewis B."/>
            <person name="Mehta T."/>
            <person name="Park D."/>
            <person name="Pearson M."/>
            <person name="Roberts A."/>
            <person name="Saif S."/>
            <person name="Shenoy N."/>
            <person name="Sisk P."/>
            <person name="Stolte C."/>
            <person name="Sykes S."/>
            <person name="Walk T."/>
            <person name="White J."/>
            <person name="Yandava C."/>
            <person name="Burger G."/>
            <person name="Gray M.W."/>
            <person name="Holland P.W.H."/>
            <person name="King N."/>
            <person name="Lang F.B.F."/>
            <person name="Roger A.J."/>
            <person name="Ruiz-Trillo I."/>
            <person name="Lander E."/>
            <person name="Nusbaum C."/>
        </authorList>
    </citation>
    <scope>NUCLEOTIDE SEQUENCE [LARGE SCALE GENOMIC DNA]</scope>
    <source>
        <strain evidence="3">ATCC 38327</strain>
    </source>
</reference>
<keyword evidence="3" id="KW-1185">Reference proteome</keyword>
<organism evidence="2 3">
    <name type="scientific">Allomyces macrogynus (strain ATCC 38327)</name>
    <name type="common">Allomyces javanicus var. macrogynus</name>
    <dbReference type="NCBI Taxonomy" id="578462"/>
    <lineage>
        <taxon>Eukaryota</taxon>
        <taxon>Fungi</taxon>
        <taxon>Fungi incertae sedis</taxon>
        <taxon>Blastocladiomycota</taxon>
        <taxon>Blastocladiomycetes</taxon>
        <taxon>Blastocladiales</taxon>
        <taxon>Blastocladiaceae</taxon>
        <taxon>Allomyces</taxon>
    </lineage>
</organism>
<protein>
    <submittedName>
        <fullName evidence="2">Uncharacterized protein</fullName>
    </submittedName>
</protein>